<sequence>MVLTGGVKRRQLLGAAAGTAVGVSTVAGCGLFDDDSKPAPQPDALQPLLDEALRLAASYDRTIVAEPALRDRLSPLADDHRAHAAELAAVIGVTAPSAAPSAAAGDTPTLASLRKSEQAAQKTAAAACRTAPSDRAALTGSIAAARAAHAEALR</sequence>
<proteinExistence type="predicted"/>
<accession>A0A3N1GQP7</accession>
<organism evidence="1 2">
    <name type="scientific">Couchioplanes caeruleus</name>
    <dbReference type="NCBI Taxonomy" id="56438"/>
    <lineage>
        <taxon>Bacteria</taxon>
        <taxon>Bacillati</taxon>
        <taxon>Actinomycetota</taxon>
        <taxon>Actinomycetes</taxon>
        <taxon>Micromonosporales</taxon>
        <taxon>Micromonosporaceae</taxon>
        <taxon>Couchioplanes</taxon>
    </lineage>
</organism>
<protein>
    <submittedName>
        <fullName evidence="1">Uncharacterized protein</fullName>
    </submittedName>
</protein>
<reference evidence="1 2" key="1">
    <citation type="submission" date="2018-11" db="EMBL/GenBank/DDBJ databases">
        <title>Sequencing the genomes of 1000 actinobacteria strains.</title>
        <authorList>
            <person name="Klenk H.-P."/>
        </authorList>
    </citation>
    <scope>NUCLEOTIDE SEQUENCE [LARGE SCALE GENOMIC DNA]</scope>
    <source>
        <strain evidence="1 2">DSM 43634</strain>
    </source>
</reference>
<evidence type="ECO:0000313" key="2">
    <source>
        <dbReference type="Proteomes" id="UP000271683"/>
    </source>
</evidence>
<dbReference type="Proteomes" id="UP000271683">
    <property type="component" value="Unassembled WGS sequence"/>
</dbReference>
<gene>
    <name evidence="1" type="ORF">EDD30_5517</name>
</gene>
<dbReference type="RefSeq" id="WP_071809065.1">
    <property type="nucleotide sequence ID" value="NZ_RJKL01000001.1"/>
</dbReference>
<dbReference type="OrthoDB" id="3397301at2"/>
<dbReference type="AlphaFoldDB" id="A0A3N1GQP7"/>
<comment type="caution">
    <text evidence="1">The sequence shown here is derived from an EMBL/GenBank/DDBJ whole genome shotgun (WGS) entry which is preliminary data.</text>
</comment>
<evidence type="ECO:0000313" key="1">
    <source>
        <dbReference type="EMBL" id="ROP32573.1"/>
    </source>
</evidence>
<name>A0A3N1GQP7_9ACTN</name>
<dbReference type="EMBL" id="RJKL01000001">
    <property type="protein sequence ID" value="ROP32573.1"/>
    <property type="molecule type" value="Genomic_DNA"/>
</dbReference>